<dbReference type="PROSITE" id="PS51257">
    <property type="entry name" value="PROKAR_LIPOPROTEIN"/>
    <property type="match status" value="1"/>
</dbReference>
<evidence type="ECO:0000313" key="3">
    <source>
        <dbReference type="EMBL" id="MCY1144597.1"/>
    </source>
</evidence>
<gene>
    <name evidence="3" type="ORF">OWR29_41925</name>
</gene>
<name>A0ABT4BF71_9ACTN</name>
<dbReference type="RefSeq" id="WP_267569177.1">
    <property type="nucleotide sequence ID" value="NZ_JAPNTZ010000021.1"/>
</dbReference>
<organism evidence="3 4">
    <name type="scientific">Paractinoplanes pyxinae</name>
    <dbReference type="NCBI Taxonomy" id="2997416"/>
    <lineage>
        <taxon>Bacteria</taxon>
        <taxon>Bacillati</taxon>
        <taxon>Actinomycetota</taxon>
        <taxon>Actinomycetes</taxon>
        <taxon>Micromonosporales</taxon>
        <taxon>Micromonosporaceae</taxon>
        <taxon>Paractinoplanes</taxon>
    </lineage>
</organism>
<evidence type="ECO:0000256" key="2">
    <source>
        <dbReference type="SAM" id="SignalP"/>
    </source>
</evidence>
<comment type="caution">
    <text evidence="3">The sequence shown here is derived from an EMBL/GenBank/DDBJ whole genome shotgun (WGS) entry which is preliminary data.</text>
</comment>
<feature type="chain" id="PRO_5047530406" description="Lipoprotein" evidence="2">
    <location>
        <begin position="21"/>
        <end position="133"/>
    </location>
</feature>
<dbReference type="EMBL" id="JAPNTZ010000021">
    <property type="protein sequence ID" value="MCY1144597.1"/>
    <property type="molecule type" value="Genomic_DNA"/>
</dbReference>
<reference evidence="3" key="1">
    <citation type="submission" date="2022-11" db="EMBL/GenBank/DDBJ databases">
        <authorList>
            <person name="Somphong A."/>
            <person name="Phongsopitanun W."/>
        </authorList>
    </citation>
    <scope>NUCLEOTIDE SEQUENCE</scope>
    <source>
        <strain evidence="3">Pm04-4</strain>
    </source>
</reference>
<dbReference type="Proteomes" id="UP001151002">
    <property type="component" value="Unassembled WGS sequence"/>
</dbReference>
<feature type="signal peptide" evidence="2">
    <location>
        <begin position="1"/>
        <end position="20"/>
    </location>
</feature>
<feature type="region of interest" description="Disordered" evidence="1">
    <location>
        <begin position="19"/>
        <end position="46"/>
    </location>
</feature>
<accession>A0ABT4BF71</accession>
<sequence length="133" mass="12763">MSRFVPLILVLTALAGCSGADPEPEPAPPSASPSIEASPLPEDDPPGTLTCAALAAAIADSSLMTPGIVDGIVTTSGTADAPVADAAQRLATAYAQAVAAAGKDTEPDAVAAVGAAASDMSTVCSDSGLQTVG</sequence>
<keyword evidence="2" id="KW-0732">Signal</keyword>
<evidence type="ECO:0000313" key="4">
    <source>
        <dbReference type="Proteomes" id="UP001151002"/>
    </source>
</evidence>
<evidence type="ECO:0000256" key="1">
    <source>
        <dbReference type="SAM" id="MobiDB-lite"/>
    </source>
</evidence>
<protein>
    <recommendedName>
        <fullName evidence="5">Lipoprotein</fullName>
    </recommendedName>
</protein>
<proteinExistence type="predicted"/>
<keyword evidence="4" id="KW-1185">Reference proteome</keyword>
<evidence type="ECO:0008006" key="5">
    <source>
        <dbReference type="Google" id="ProtNLM"/>
    </source>
</evidence>